<dbReference type="RefSeq" id="WP_386763344.1">
    <property type="nucleotide sequence ID" value="NZ_JBHSTI010000002.1"/>
</dbReference>
<dbReference type="Gene3D" id="3.40.50.720">
    <property type="entry name" value="NAD(P)-binding Rossmann-like Domain"/>
    <property type="match status" value="1"/>
</dbReference>
<name>A0ABW1SVM8_9ACTN</name>
<comment type="caution">
    <text evidence="5">The sequence shown here is derived from an EMBL/GenBank/DDBJ whole genome shotgun (WGS) entry which is preliminary data.</text>
</comment>
<sequence>MTTALVTGGTAGIGAEFARQLAARGDDLVLVARDGERLAAFAAELEQRHRVAVEVLVADLTDPAQLALVEARLADDTRPVDLLVNNAGFGVNQVFVGGDLDAEQRMLDVLVTAVMRLSHAALPGMVARGMGGVVNVSSVASFIAGGSYSAAKSWVTVFSESVNRQLDGTGVTVTALCPGFTHTEFHQRAEMDVDHLPDWLWLDAPDVVRSALADFRRGKPVSVPGAQYKALSALARYLPRPIVRRASAVRGPDRLGRGTP</sequence>
<accession>A0ABW1SVM8</accession>
<gene>
    <name evidence="5" type="ORF">ACFQGU_00280</name>
</gene>
<dbReference type="InterPro" id="IPR036291">
    <property type="entry name" value="NAD(P)-bd_dom_sf"/>
</dbReference>
<dbReference type="PRINTS" id="PR00081">
    <property type="entry name" value="GDHRDH"/>
</dbReference>
<dbReference type="PANTHER" id="PTHR44196">
    <property type="entry name" value="DEHYDROGENASE/REDUCTASE SDR FAMILY MEMBER 7B"/>
    <property type="match status" value="1"/>
</dbReference>
<dbReference type="SUPFAM" id="SSF51735">
    <property type="entry name" value="NAD(P)-binding Rossmann-fold domains"/>
    <property type="match status" value="1"/>
</dbReference>
<proteinExistence type="inferred from homology"/>
<dbReference type="InterPro" id="IPR057326">
    <property type="entry name" value="KR_dom"/>
</dbReference>
<evidence type="ECO:0000259" key="4">
    <source>
        <dbReference type="SMART" id="SM00822"/>
    </source>
</evidence>
<dbReference type="Proteomes" id="UP001596138">
    <property type="component" value="Unassembled WGS sequence"/>
</dbReference>
<dbReference type="InterPro" id="IPR002347">
    <property type="entry name" value="SDR_fam"/>
</dbReference>
<dbReference type="PANTHER" id="PTHR44196:SF2">
    <property type="entry name" value="SHORT-CHAIN DEHYDROGENASE-RELATED"/>
    <property type="match status" value="1"/>
</dbReference>
<dbReference type="GO" id="GO:0016491">
    <property type="term" value="F:oxidoreductase activity"/>
    <property type="evidence" value="ECO:0007669"/>
    <property type="project" value="UniProtKB-KW"/>
</dbReference>
<evidence type="ECO:0000256" key="2">
    <source>
        <dbReference type="ARBA" id="ARBA00023002"/>
    </source>
</evidence>
<feature type="domain" description="Ketoreductase" evidence="4">
    <location>
        <begin position="2"/>
        <end position="183"/>
    </location>
</feature>
<dbReference type="Pfam" id="PF00106">
    <property type="entry name" value="adh_short"/>
    <property type="match status" value="1"/>
</dbReference>
<evidence type="ECO:0000313" key="6">
    <source>
        <dbReference type="Proteomes" id="UP001596138"/>
    </source>
</evidence>
<evidence type="ECO:0000313" key="5">
    <source>
        <dbReference type="EMBL" id="MFC6236296.1"/>
    </source>
</evidence>
<keyword evidence="6" id="KW-1185">Reference proteome</keyword>
<dbReference type="PRINTS" id="PR00080">
    <property type="entry name" value="SDRFAMILY"/>
</dbReference>
<dbReference type="EC" id="1.-.-.-" evidence="5"/>
<protein>
    <submittedName>
        <fullName evidence="5">SDR family NAD(P)-dependent oxidoreductase</fullName>
        <ecNumber evidence="5">1.-.-.-</ecNumber>
    </submittedName>
</protein>
<dbReference type="EMBL" id="JBHSTI010000002">
    <property type="protein sequence ID" value="MFC6236296.1"/>
    <property type="molecule type" value="Genomic_DNA"/>
</dbReference>
<reference evidence="6" key="1">
    <citation type="journal article" date="2019" name="Int. J. Syst. Evol. Microbiol.">
        <title>The Global Catalogue of Microorganisms (GCM) 10K type strain sequencing project: providing services to taxonomists for standard genome sequencing and annotation.</title>
        <authorList>
            <consortium name="The Broad Institute Genomics Platform"/>
            <consortium name="The Broad Institute Genome Sequencing Center for Infectious Disease"/>
            <person name="Wu L."/>
            <person name="Ma J."/>
        </authorList>
    </citation>
    <scope>NUCLEOTIDE SEQUENCE [LARGE SCALE GENOMIC DNA]</scope>
    <source>
        <strain evidence="6">CGMCC 4.7317</strain>
    </source>
</reference>
<dbReference type="SMART" id="SM00822">
    <property type="entry name" value="PKS_KR"/>
    <property type="match status" value="1"/>
</dbReference>
<comment type="similarity">
    <text evidence="1 3">Belongs to the short-chain dehydrogenases/reductases (SDR) family.</text>
</comment>
<evidence type="ECO:0000256" key="1">
    <source>
        <dbReference type="ARBA" id="ARBA00006484"/>
    </source>
</evidence>
<evidence type="ECO:0000256" key="3">
    <source>
        <dbReference type="RuleBase" id="RU000363"/>
    </source>
</evidence>
<organism evidence="5 6">
    <name type="scientific">Longivirga aurantiaca</name>
    <dbReference type="NCBI Taxonomy" id="1837743"/>
    <lineage>
        <taxon>Bacteria</taxon>
        <taxon>Bacillati</taxon>
        <taxon>Actinomycetota</taxon>
        <taxon>Actinomycetes</taxon>
        <taxon>Sporichthyales</taxon>
        <taxon>Sporichthyaceae</taxon>
        <taxon>Longivirga</taxon>
    </lineage>
</organism>
<dbReference type="PIRSF" id="PIRSF000126">
    <property type="entry name" value="11-beta-HSD1"/>
    <property type="match status" value="1"/>
</dbReference>
<keyword evidence="2 5" id="KW-0560">Oxidoreductase</keyword>